<sequence>MDQDSAHIVAASKVPMLKPGEYELWRMRMEHYIQMIDYSLWKVIENEKAQRRLELKARSTLLMGIPNEHQLKFNKQPPLHKKWQSCKAAVEKRFGGNAATNKTQRNLLKQQYENFTASSLEVLDQTFDRLQKPISQLEIHGESISQEDVNQKFLRSLSPEWNTHTIVWRNKPEIDTLSLDDLYNNLKIYEPEVKGTSSSNTNTQNVAFVSSNNISSTNEAVNTAHGATTASTQATAVNSTIINNLSDAVICTFFASQPNCPQLDNEDLQQIHPDDLEEMDLRWQMAMLTMRARRFLKNTGRKFSMNGTETIGFDKSKVECYNCHKRGHFARECRAPRNQKNRNIRENTMKLRLVKAISRADKPKVVRKNFGPPLIKDWISDSEDKAELKPKIEKKTVKLSFAKIEFVKSKEQGNPQQDLQEKGVIDSGCSRHMTRNMSYLTDFEEINGGYVAFGGNPKGGKITGRVPRKNNMYSVDLKNIVPKGGLICLFAKATSDESKHWHRRLGHTHIKTMNKLVKGNLAEAVNTACYVQNRVLVTKPHNNTPYELFLGRKPALGFMKPFGCPVTILNTIDHLGKFDGKADEGFFVSKNAPNIEGSGANCLFDIDALTISMNYKLVVAGNQSNGNAGTKACDDVGKAIMETVLGNDYILLPLWTADASHSQNSKSFLDVGSKPLGDNEKKVTEEPRKEGVDLTIDSEFNDQEEEDNANSTNNVNAASTNEINVGGGKISIELSIKPDMPELDAIVYSDNDKDVGTEADMNNLNAFMPVNPIPTTRIHKDHLVEQIIRDLNSAPQTRRMTKNLEEHGLFSLLQQRSNHEDFQNYLFACFLSQEKPKKIIHALNDPSWIEAMQEELLQFNLQEVWTLVDLPNGKRAIGTKWVFKNKKNERGILITNKARLVAQGYTQEEVIDYDEIFSPIVRIEAIRLFLACASFKDFVVYQLDVKSAFLYSKIEEEVYVCQPSGFEDPDFPNRVYKVEKTLYKSHQAPRAWDKGDILKMMHKKFQISIMGELIFFLGLQVKQKEDGIFISQDKYVTMILKKFGFTDVKTASTFMETQKPLFKDEYGEEVDVHLYRSMISSLMYLTSSRPDIMFVVCACARYQVNLKVSHLHVVKRIFRYLKGQPKLGLWYPRGSPFDLVAYTDSDYARASLDRKSIIGGKDVWNGMEKLPTMILEHKLNVAGESITYYYRVTVAGLVNADRHKLTTASRLFEYALMVNPTIYTSCIEHFWATTKAKTVNEEEQLQALVDKKKVIITESTIRRDLQLEDDE</sequence>
<keyword evidence="1" id="KW-0863">Zinc-finger</keyword>
<feature type="non-terminal residue" evidence="4">
    <location>
        <position position="1271"/>
    </location>
</feature>
<evidence type="ECO:0000256" key="2">
    <source>
        <dbReference type="SAM" id="MobiDB-lite"/>
    </source>
</evidence>
<dbReference type="EMBL" id="BQNB010019814">
    <property type="protein sequence ID" value="GJT89338.1"/>
    <property type="molecule type" value="Genomic_DNA"/>
</dbReference>
<protein>
    <submittedName>
        <fullName evidence="4">Ribonuclease H-like domain-containing protein</fullName>
    </submittedName>
</protein>
<dbReference type="InterPro" id="IPR025724">
    <property type="entry name" value="GAG-pre-integrase_dom"/>
</dbReference>
<comment type="caution">
    <text evidence="4">The sequence shown here is derived from an EMBL/GenBank/DDBJ whole genome shotgun (WGS) entry which is preliminary data.</text>
</comment>
<dbReference type="PROSITE" id="PS50158">
    <property type="entry name" value="ZF_CCHC"/>
    <property type="match status" value="1"/>
</dbReference>
<evidence type="ECO:0000313" key="4">
    <source>
        <dbReference type="EMBL" id="GJT89338.1"/>
    </source>
</evidence>
<dbReference type="SUPFAM" id="SSF57756">
    <property type="entry name" value="Retrovirus zinc finger-like domains"/>
    <property type="match status" value="1"/>
</dbReference>
<feature type="compositionally biased region" description="Low complexity" evidence="2">
    <location>
        <begin position="709"/>
        <end position="721"/>
    </location>
</feature>
<reference evidence="4" key="1">
    <citation type="journal article" date="2022" name="Int. J. Mol. Sci.">
        <title>Draft Genome of Tanacetum Coccineum: Genomic Comparison of Closely Related Tanacetum-Family Plants.</title>
        <authorList>
            <person name="Yamashiro T."/>
            <person name="Shiraishi A."/>
            <person name="Nakayama K."/>
            <person name="Satake H."/>
        </authorList>
    </citation>
    <scope>NUCLEOTIDE SEQUENCE</scope>
</reference>
<dbReference type="PANTHER" id="PTHR11439:SF495">
    <property type="entry name" value="REVERSE TRANSCRIPTASE, RNA-DEPENDENT DNA POLYMERASE-RELATED"/>
    <property type="match status" value="1"/>
</dbReference>
<dbReference type="Pfam" id="PF07727">
    <property type="entry name" value="RVT_2"/>
    <property type="match status" value="2"/>
</dbReference>
<keyword evidence="5" id="KW-1185">Reference proteome</keyword>
<accession>A0ABQ5HND2</accession>
<dbReference type="Pfam" id="PF13976">
    <property type="entry name" value="gag_pre-integrs"/>
    <property type="match status" value="1"/>
</dbReference>
<feature type="region of interest" description="Disordered" evidence="2">
    <location>
        <begin position="668"/>
        <end position="722"/>
    </location>
</feature>
<gene>
    <name evidence="4" type="ORF">Tco_1071055</name>
</gene>
<evidence type="ECO:0000313" key="5">
    <source>
        <dbReference type="Proteomes" id="UP001151760"/>
    </source>
</evidence>
<dbReference type="Proteomes" id="UP001151760">
    <property type="component" value="Unassembled WGS sequence"/>
</dbReference>
<organism evidence="4 5">
    <name type="scientific">Tanacetum coccineum</name>
    <dbReference type="NCBI Taxonomy" id="301880"/>
    <lineage>
        <taxon>Eukaryota</taxon>
        <taxon>Viridiplantae</taxon>
        <taxon>Streptophyta</taxon>
        <taxon>Embryophyta</taxon>
        <taxon>Tracheophyta</taxon>
        <taxon>Spermatophyta</taxon>
        <taxon>Magnoliopsida</taxon>
        <taxon>eudicotyledons</taxon>
        <taxon>Gunneridae</taxon>
        <taxon>Pentapetalae</taxon>
        <taxon>asterids</taxon>
        <taxon>campanulids</taxon>
        <taxon>Asterales</taxon>
        <taxon>Asteraceae</taxon>
        <taxon>Asteroideae</taxon>
        <taxon>Anthemideae</taxon>
        <taxon>Anthemidinae</taxon>
        <taxon>Tanacetum</taxon>
    </lineage>
</organism>
<dbReference type="PANTHER" id="PTHR11439">
    <property type="entry name" value="GAG-POL-RELATED RETROTRANSPOSON"/>
    <property type="match status" value="1"/>
</dbReference>
<feature type="compositionally biased region" description="Acidic residues" evidence="2">
    <location>
        <begin position="699"/>
        <end position="708"/>
    </location>
</feature>
<dbReference type="InterPro" id="IPR036875">
    <property type="entry name" value="Znf_CCHC_sf"/>
</dbReference>
<reference evidence="4" key="2">
    <citation type="submission" date="2022-01" db="EMBL/GenBank/DDBJ databases">
        <authorList>
            <person name="Yamashiro T."/>
            <person name="Shiraishi A."/>
            <person name="Satake H."/>
            <person name="Nakayama K."/>
        </authorList>
    </citation>
    <scope>NUCLEOTIDE SEQUENCE</scope>
</reference>
<dbReference type="SMART" id="SM00343">
    <property type="entry name" value="ZnF_C2HC"/>
    <property type="match status" value="1"/>
</dbReference>
<keyword evidence="1" id="KW-0479">Metal-binding</keyword>
<evidence type="ECO:0000259" key="3">
    <source>
        <dbReference type="PROSITE" id="PS50158"/>
    </source>
</evidence>
<dbReference type="Gene3D" id="4.10.60.10">
    <property type="entry name" value="Zinc finger, CCHC-type"/>
    <property type="match status" value="1"/>
</dbReference>
<proteinExistence type="predicted"/>
<name>A0ABQ5HND2_9ASTR</name>
<keyword evidence="1" id="KW-0862">Zinc</keyword>
<dbReference type="InterPro" id="IPR001878">
    <property type="entry name" value="Znf_CCHC"/>
</dbReference>
<feature type="domain" description="CCHC-type" evidence="3">
    <location>
        <begin position="320"/>
        <end position="334"/>
    </location>
</feature>
<evidence type="ECO:0000256" key="1">
    <source>
        <dbReference type="PROSITE-ProRule" id="PRU00047"/>
    </source>
</evidence>
<dbReference type="InterPro" id="IPR013103">
    <property type="entry name" value="RVT_2"/>
</dbReference>
<dbReference type="Pfam" id="PF14223">
    <property type="entry name" value="Retrotran_gag_2"/>
    <property type="match status" value="1"/>
</dbReference>
<feature type="compositionally biased region" description="Basic and acidic residues" evidence="2">
    <location>
        <begin position="677"/>
        <end position="692"/>
    </location>
</feature>